<keyword evidence="4" id="KW-0408">Iron</keyword>
<evidence type="ECO:0000256" key="4">
    <source>
        <dbReference type="ARBA" id="ARBA00023004"/>
    </source>
</evidence>
<dbReference type="Pfam" id="PF00067">
    <property type="entry name" value="p450"/>
    <property type="match status" value="1"/>
</dbReference>
<dbReference type="PANTHER" id="PTHR24305">
    <property type="entry name" value="CYTOCHROME P450"/>
    <property type="match status" value="1"/>
</dbReference>
<evidence type="ECO:0000256" key="5">
    <source>
        <dbReference type="SAM" id="Phobius"/>
    </source>
</evidence>
<dbReference type="EMBL" id="MCFD01000003">
    <property type="protein sequence ID" value="ORX71820.1"/>
    <property type="molecule type" value="Genomic_DNA"/>
</dbReference>
<dbReference type="GO" id="GO:0044550">
    <property type="term" value="P:secondary metabolite biosynthetic process"/>
    <property type="evidence" value="ECO:0007669"/>
    <property type="project" value="UniProtKB-ARBA"/>
</dbReference>
<dbReference type="GO" id="GO:0004497">
    <property type="term" value="F:monooxygenase activity"/>
    <property type="evidence" value="ECO:0007669"/>
    <property type="project" value="InterPro"/>
</dbReference>
<dbReference type="Proteomes" id="UP000193922">
    <property type="component" value="Unassembled WGS sequence"/>
</dbReference>
<evidence type="ECO:0000313" key="6">
    <source>
        <dbReference type="EMBL" id="ORX71820.1"/>
    </source>
</evidence>
<name>A0A1Y1WE65_9FUNG</name>
<evidence type="ECO:0000256" key="1">
    <source>
        <dbReference type="ARBA" id="ARBA00001971"/>
    </source>
</evidence>
<reference evidence="6 7" key="1">
    <citation type="submission" date="2016-07" db="EMBL/GenBank/DDBJ databases">
        <title>Pervasive Adenine N6-methylation of Active Genes in Fungi.</title>
        <authorList>
            <consortium name="DOE Joint Genome Institute"/>
            <person name="Mondo S.J."/>
            <person name="Dannebaum R.O."/>
            <person name="Kuo R.C."/>
            <person name="Labutti K."/>
            <person name="Haridas S."/>
            <person name="Kuo A."/>
            <person name="Salamov A."/>
            <person name="Ahrendt S.R."/>
            <person name="Lipzen A."/>
            <person name="Sullivan W."/>
            <person name="Andreopoulos W.B."/>
            <person name="Clum A."/>
            <person name="Lindquist E."/>
            <person name="Daum C."/>
            <person name="Ramamoorthy G.K."/>
            <person name="Gryganskyi A."/>
            <person name="Culley D."/>
            <person name="Magnuson J.K."/>
            <person name="James T.Y."/>
            <person name="O'Malley M.A."/>
            <person name="Stajich J.E."/>
            <person name="Spatafora J.W."/>
            <person name="Visel A."/>
            <person name="Grigoriev I.V."/>
        </authorList>
    </citation>
    <scope>NUCLEOTIDE SEQUENCE [LARGE SCALE GENOMIC DNA]</scope>
    <source>
        <strain evidence="6 7">ATCC 12442</strain>
    </source>
</reference>
<dbReference type="SUPFAM" id="SSF48264">
    <property type="entry name" value="Cytochrome P450"/>
    <property type="match status" value="1"/>
</dbReference>
<dbReference type="Gene3D" id="1.10.630.10">
    <property type="entry name" value="Cytochrome P450"/>
    <property type="match status" value="1"/>
</dbReference>
<accession>A0A1Y1WE65</accession>
<keyword evidence="5" id="KW-0472">Membrane</keyword>
<evidence type="ECO:0000256" key="2">
    <source>
        <dbReference type="ARBA" id="ARBA00022723"/>
    </source>
</evidence>
<evidence type="ECO:0000256" key="3">
    <source>
        <dbReference type="ARBA" id="ARBA00023002"/>
    </source>
</evidence>
<sequence>MRASQYSLALPDAALVLGWPSILAAIATLVVVHRVVYALFFSPLRHIPGPFLARLTGKRADIIGLLGQTVKYSSKETERYGDIYVYRPNAVVISHPADIRAVYRSHNFRKTEFYRGVDLQRYRDYVQHTQPRTCRSKVEPILAMHGPESLKAKWDALLAQSTDGSVEINYNKDFLLATFDTMQFTGVWTVHWSTGQGRLDNFLNIFPFSTLLYPWKHGYDEVTRYTVESVNMRHEYLTTHKDKPVDILQVFVDAEDPQSKTQHDLSGKFKVESLNTLLAGSEAVATTMMWTVHLLMLHPEHYRRAVDEVRGEFGLDHLVTSVSKRIPSCRSWKPVCSSPCGFTQHPAGCGPGKCLRRAVTLQGHFLPGGTEIFT</sequence>
<organism evidence="6 7">
    <name type="scientific">Linderina pennispora</name>
    <dbReference type="NCBI Taxonomy" id="61395"/>
    <lineage>
        <taxon>Eukaryota</taxon>
        <taxon>Fungi</taxon>
        <taxon>Fungi incertae sedis</taxon>
        <taxon>Zoopagomycota</taxon>
        <taxon>Kickxellomycotina</taxon>
        <taxon>Kickxellomycetes</taxon>
        <taxon>Kickxellales</taxon>
        <taxon>Kickxellaceae</taxon>
        <taxon>Linderina</taxon>
    </lineage>
</organism>
<keyword evidence="3" id="KW-0560">Oxidoreductase</keyword>
<dbReference type="PANTHER" id="PTHR24305:SF235">
    <property type="entry name" value="CYTOCHROME P450 MONOOXYGENASE APDB-RELATED"/>
    <property type="match status" value="1"/>
</dbReference>
<dbReference type="GeneID" id="63802013"/>
<evidence type="ECO:0000313" key="7">
    <source>
        <dbReference type="Proteomes" id="UP000193922"/>
    </source>
</evidence>
<feature type="transmembrane region" description="Helical" evidence="5">
    <location>
        <begin position="20"/>
        <end position="40"/>
    </location>
</feature>
<dbReference type="AlphaFoldDB" id="A0A1Y1WE65"/>
<protein>
    <submittedName>
        <fullName evidence="6">Cytochrome P450</fullName>
    </submittedName>
</protein>
<dbReference type="GO" id="GO:0020037">
    <property type="term" value="F:heme binding"/>
    <property type="evidence" value="ECO:0007669"/>
    <property type="project" value="InterPro"/>
</dbReference>
<dbReference type="GO" id="GO:0005506">
    <property type="term" value="F:iron ion binding"/>
    <property type="evidence" value="ECO:0007669"/>
    <property type="project" value="InterPro"/>
</dbReference>
<dbReference type="GO" id="GO:0016705">
    <property type="term" value="F:oxidoreductase activity, acting on paired donors, with incorporation or reduction of molecular oxygen"/>
    <property type="evidence" value="ECO:0007669"/>
    <property type="project" value="InterPro"/>
</dbReference>
<gene>
    <name evidence="6" type="ORF">DL89DRAFT_255551</name>
</gene>
<comment type="caution">
    <text evidence="6">The sequence shown here is derived from an EMBL/GenBank/DDBJ whole genome shotgun (WGS) entry which is preliminary data.</text>
</comment>
<dbReference type="InterPro" id="IPR050121">
    <property type="entry name" value="Cytochrome_P450_monoxygenase"/>
</dbReference>
<keyword evidence="5" id="KW-1133">Transmembrane helix</keyword>
<keyword evidence="7" id="KW-1185">Reference proteome</keyword>
<dbReference type="InterPro" id="IPR036396">
    <property type="entry name" value="Cyt_P450_sf"/>
</dbReference>
<keyword evidence="2" id="KW-0479">Metal-binding</keyword>
<dbReference type="InterPro" id="IPR001128">
    <property type="entry name" value="Cyt_P450"/>
</dbReference>
<keyword evidence="5" id="KW-0812">Transmembrane</keyword>
<comment type="cofactor">
    <cofactor evidence="1">
        <name>heme</name>
        <dbReference type="ChEBI" id="CHEBI:30413"/>
    </cofactor>
</comment>
<dbReference type="RefSeq" id="XP_040745244.1">
    <property type="nucleotide sequence ID" value="XM_040885365.1"/>
</dbReference>
<dbReference type="OrthoDB" id="1470350at2759"/>
<proteinExistence type="predicted"/>